<reference evidence="3" key="1">
    <citation type="submission" date="2023-07" db="EMBL/GenBank/DDBJ databases">
        <title>Gilvimarinus algae sp. nov., isolated from the surface of Kelp.</title>
        <authorList>
            <person name="Sun Y.Y."/>
            <person name="Gong Y."/>
            <person name="Du Z.J."/>
        </authorList>
    </citation>
    <scope>NUCLEOTIDE SEQUENCE</scope>
    <source>
        <strain evidence="3">SDUM040014</strain>
    </source>
</reference>
<keyword evidence="4" id="KW-1185">Reference proteome</keyword>
<feature type="transmembrane region" description="Helical" evidence="1">
    <location>
        <begin position="159"/>
        <end position="180"/>
    </location>
</feature>
<dbReference type="Pfam" id="PF01757">
    <property type="entry name" value="Acyl_transf_3"/>
    <property type="match status" value="1"/>
</dbReference>
<feature type="transmembrane region" description="Helical" evidence="1">
    <location>
        <begin position="213"/>
        <end position="233"/>
    </location>
</feature>
<feature type="transmembrane region" description="Helical" evidence="1">
    <location>
        <begin position="305"/>
        <end position="326"/>
    </location>
</feature>
<feature type="transmembrane region" description="Helical" evidence="1">
    <location>
        <begin position="49"/>
        <end position="67"/>
    </location>
</feature>
<evidence type="ECO:0000259" key="2">
    <source>
        <dbReference type="Pfam" id="PF01757"/>
    </source>
</evidence>
<keyword evidence="1" id="KW-1133">Transmembrane helix</keyword>
<protein>
    <submittedName>
        <fullName evidence="3">Acyltransferase</fullName>
        <ecNumber evidence="3">2.3.-.-</ecNumber>
    </submittedName>
</protein>
<dbReference type="EC" id="2.3.-.-" evidence="3"/>
<feature type="transmembrane region" description="Helical" evidence="1">
    <location>
        <begin position="133"/>
        <end position="154"/>
    </location>
</feature>
<keyword evidence="3" id="KW-0012">Acyltransferase</keyword>
<evidence type="ECO:0000313" key="3">
    <source>
        <dbReference type="EMBL" id="MDO3380608.1"/>
    </source>
</evidence>
<dbReference type="InterPro" id="IPR002656">
    <property type="entry name" value="Acyl_transf_3_dom"/>
</dbReference>
<dbReference type="PANTHER" id="PTHR23028">
    <property type="entry name" value="ACETYLTRANSFERASE"/>
    <property type="match status" value="1"/>
</dbReference>
<evidence type="ECO:0000256" key="1">
    <source>
        <dbReference type="SAM" id="Phobius"/>
    </source>
</evidence>
<feature type="transmembrane region" description="Helical" evidence="1">
    <location>
        <begin position="12"/>
        <end position="34"/>
    </location>
</feature>
<dbReference type="Proteomes" id="UP001168380">
    <property type="component" value="Unassembled WGS sequence"/>
</dbReference>
<dbReference type="InterPro" id="IPR050879">
    <property type="entry name" value="Acyltransferase_3"/>
</dbReference>
<feature type="transmembrane region" description="Helical" evidence="1">
    <location>
        <begin position="88"/>
        <end position="113"/>
    </location>
</feature>
<feature type="transmembrane region" description="Helical" evidence="1">
    <location>
        <begin position="186"/>
        <end position="206"/>
    </location>
</feature>
<name>A0ABT8TBV3_9GAMM</name>
<dbReference type="PANTHER" id="PTHR23028:SF53">
    <property type="entry name" value="ACYL_TRANSF_3 DOMAIN-CONTAINING PROTEIN"/>
    <property type="match status" value="1"/>
</dbReference>
<feature type="domain" description="Acyltransferase 3" evidence="2">
    <location>
        <begin position="7"/>
        <end position="327"/>
    </location>
</feature>
<keyword evidence="1" id="KW-0472">Membrane</keyword>
<evidence type="ECO:0000313" key="4">
    <source>
        <dbReference type="Proteomes" id="UP001168380"/>
    </source>
</evidence>
<comment type="caution">
    <text evidence="3">The sequence shown here is derived from an EMBL/GenBank/DDBJ whole genome shotgun (WGS) entry which is preliminary data.</text>
</comment>
<organism evidence="3 4">
    <name type="scientific">Gilvimarinus algae</name>
    <dbReference type="NCBI Taxonomy" id="3058037"/>
    <lineage>
        <taxon>Bacteria</taxon>
        <taxon>Pseudomonadati</taxon>
        <taxon>Pseudomonadota</taxon>
        <taxon>Gammaproteobacteria</taxon>
        <taxon>Cellvibrionales</taxon>
        <taxon>Cellvibrionaceae</taxon>
        <taxon>Gilvimarinus</taxon>
    </lineage>
</organism>
<gene>
    <name evidence="3" type="ORF">QWI16_00400</name>
</gene>
<feature type="transmembrane region" description="Helical" evidence="1">
    <location>
        <begin position="245"/>
        <end position="266"/>
    </location>
</feature>
<dbReference type="EMBL" id="JAULRT010000027">
    <property type="protein sequence ID" value="MDO3380608.1"/>
    <property type="molecule type" value="Genomic_DNA"/>
</dbReference>
<keyword evidence="1" id="KW-0812">Transmembrane</keyword>
<proteinExistence type="predicted"/>
<dbReference type="RefSeq" id="WP_302710732.1">
    <property type="nucleotide sequence ID" value="NZ_JAULRT010000027.1"/>
</dbReference>
<accession>A0ABT8TBV3</accession>
<keyword evidence="3" id="KW-0808">Transferase</keyword>
<sequence length="349" mass="39968">MANARYYEIDLLRLVSAVLVMLFHYTFVGSALNFSPEPRADAFAVVSRYMYLGINFFFIISGFVILLSAKDGEPRQFVLSRFIRLYPAYWLCVLLTAGAAVVFAQEAFQLPWTDVLINLTMLQSGLDVPLVDGVYWTLWIELKFYALVLIMVWLRWVRYLPWFCGVVLVASIIGLSTSLASSVETFVAGFPHWAGYFACGCVLYLIRERGFHWGYGVLMVLSVIFCIRQNQVFAQMLTDFYQVEFKAWVTVGATLAFYALLSVVALRKTGLLRDPRFYYLGVLTYPLYLLHENVGFMMFNAWHELLPGPVLITAVVLFMLLAAWLIHRWVEKPAQVYLKRVLLAKGGRQ</sequence>
<dbReference type="GO" id="GO:0016746">
    <property type="term" value="F:acyltransferase activity"/>
    <property type="evidence" value="ECO:0007669"/>
    <property type="project" value="UniProtKB-KW"/>
</dbReference>
<feature type="transmembrane region" description="Helical" evidence="1">
    <location>
        <begin position="278"/>
        <end position="299"/>
    </location>
</feature>